<dbReference type="Proteomes" id="UP000822993">
    <property type="component" value="Unassembled WGS sequence"/>
</dbReference>
<accession>A0A9D5UJK7</accession>
<sequence>MTGGNSTNVVRRGDTVRRTAGPWTPTVQALLAHLRAQGVTEVPEPLGLDERGREVLSFVPGEAAHYPLPDRLWDESLLRGAGALLRRVHDASVGFLVDAGVTRTATAAARRHADGTVEALDGPAGDTRPEYVVPVPVPDPGGRVWQSPAHEPVEVVCHNDVAPYNLVFRAGTLVGLIDFDTASPGPRIRDLAYLGYRLAPFVADAAGEDGSGVVGRLDPLARLDVLVEAYGLPFSRREVLTAMVVRLEEIADFTDGRAEETGRSDFLDHAAMYRADARRVAALAEDAPPA</sequence>
<gene>
    <name evidence="3" type="ORF">H9623_15495</name>
</gene>
<dbReference type="InterPro" id="IPR002575">
    <property type="entry name" value="Aminoglycoside_PTrfase"/>
</dbReference>
<dbReference type="SUPFAM" id="SSF56112">
    <property type="entry name" value="Protein kinase-like (PK-like)"/>
    <property type="match status" value="1"/>
</dbReference>
<evidence type="ECO:0000313" key="4">
    <source>
        <dbReference type="Proteomes" id="UP000822993"/>
    </source>
</evidence>
<organism evidence="3 4">
    <name type="scientific">Oerskovia douganii</name>
    <dbReference type="NCBI Taxonomy" id="2762210"/>
    <lineage>
        <taxon>Bacteria</taxon>
        <taxon>Bacillati</taxon>
        <taxon>Actinomycetota</taxon>
        <taxon>Actinomycetes</taxon>
        <taxon>Micrococcales</taxon>
        <taxon>Cellulomonadaceae</taxon>
        <taxon>Oerskovia</taxon>
    </lineage>
</organism>
<dbReference type="RefSeq" id="WP_193720917.1">
    <property type="nucleotide sequence ID" value="NZ_JACSPN010000023.1"/>
</dbReference>
<reference evidence="3 4" key="1">
    <citation type="submission" date="2020-08" db="EMBL/GenBank/DDBJ databases">
        <title>A Genomic Blueprint of the Chicken Gut Microbiome.</title>
        <authorList>
            <person name="Gilroy R."/>
            <person name="Ravi A."/>
            <person name="Getino M."/>
            <person name="Pursley I."/>
            <person name="Horton D.L."/>
            <person name="Alikhan N.-F."/>
            <person name="Baker D."/>
            <person name="Gharbi K."/>
            <person name="Hall N."/>
            <person name="Watson M."/>
            <person name="Adriaenssens E.M."/>
            <person name="Foster-Nyarko E."/>
            <person name="Jarju S."/>
            <person name="Secka A."/>
            <person name="Antonio M."/>
            <person name="Oren A."/>
            <person name="Chaudhuri R."/>
            <person name="La Ragione R.M."/>
            <person name="Hildebrand F."/>
            <person name="Pallen M.J."/>
        </authorList>
    </citation>
    <scope>NUCLEOTIDE SEQUENCE [LARGE SCALE GENOMIC DNA]</scope>
    <source>
        <strain evidence="3 4">Sa1BUA8</strain>
    </source>
</reference>
<feature type="domain" description="Aminoglycoside phosphotransferase" evidence="2">
    <location>
        <begin position="27"/>
        <end position="197"/>
    </location>
</feature>
<protein>
    <submittedName>
        <fullName evidence="3">Aminoglycoside phosphotransferase family protein</fullName>
    </submittedName>
</protein>
<dbReference type="EMBL" id="JACSPN010000023">
    <property type="protein sequence ID" value="MBE7701697.1"/>
    <property type="molecule type" value="Genomic_DNA"/>
</dbReference>
<name>A0A9D5UJK7_9CELL</name>
<proteinExistence type="predicted"/>
<dbReference type="AlphaFoldDB" id="A0A9D5UJK7"/>
<keyword evidence="4" id="KW-1185">Reference proteome</keyword>
<evidence type="ECO:0000259" key="2">
    <source>
        <dbReference type="Pfam" id="PF01636"/>
    </source>
</evidence>
<comment type="caution">
    <text evidence="3">The sequence shown here is derived from an EMBL/GenBank/DDBJ whole genome shotgun (WGS) entry which is preliminary data.</text>
</comment>
<dbReference type="InterPro" id="IPR011009">
    <property type="entry name" value="Kinase-like_dom_sf"/>
</dbReference>
<evidence type="ECO:0000313" key="3">
    <source>
        <dbReference type="EMBL" id="MBE7701697.1"/>
    </source>
</evidence>
<feature type="region of interest" description="Disordered" evidence="1">
    <location>
        <begin position="1"/>
        <end position="20"/>
    </location>
</feature>
<evidence type="ECO:0000256" key="1">
    <source>
        <dbReference type="SAM" id="MobiDB-lite"/>
    </source>
</evidence>
<dbReference type="Gene3D" id="3.90.1200.10">
    <property type="match status" value="1"/>
</dbReference>
<dbReference type="Pfam" id="PF01636">
    <property type="entry name" value="APH"/>
    <property type="match status" value="1"/>
</dbReference>